<dbReference type="EMBL" id="JACJPW010000170">
    <property type="protein sequence ID" value="MBD2186154.1"/>
    <property type="molecule type" value="Genomic_DNA"/>
</dbReference>
<proteinExistence type="predicted"/>
<dbReference type="InterPro" id="IPR018247">
    <property type="entry name" value="EF_Hand_1_Ca_BS"/>
</dbReference>
<protein>
    <recommendedName>
        <fullName evidence="3">Peptidase C-terminal archaeal/bacterial domain-containing protein</fullName>
    </recommendedName>
</protein>
<organism evidence="1 2">
    <name type="scientific">Aerosakkonema funiforme FACHB-1375</name>
    <dbReference type="NCBI Taxonomy" id="2949571"/>
    <lineage>
        <taxon>Bacteria</taxon>
        <taxon>Bacillati</taxon>
        <taxon>Cyanobacteriota</taxon>
        <taxon>Cyanophyceae</taxon>
        <taxon>Oscillatoriophycideae</taxon>
        <taxon>Aerosakkonematales</taxon>
        <taxon>Aerosakkonemataceae</taxon>
        <taxon>Aerosakkonema</taxon>
    </lineage>
</organism>
<reference evidence="1" key="2">
    <citation type="submission" date="2020-08" db="EMBL/GenBank/DDBJ databases">
        <authorList>
            <person name="Chen M."/>
            <person name="Teng W."/>
            <person name="Zhao L."/>
            <person name="Hu C."/>
            <person name="Zhou Y."/>
            <person name="Han B."/>
            <person name="Song L."/>
            <person name="Shu W."/>
        </authorList>
    </citation>
    <scope>NUCLEOTIDE SEQUENCE</scope>
    <source>
        <strain evidence="1">FACHB-1375</strain>
    </source>
</reference>
<dbReference type="RefSeq" id="WP_190475190.1">
    <property type="nucleotide sequence ID" value="NZ_JACJPW010000170.1"/>
</dbReference>
<dbReference type="AlphaFoldDB" id="A0A926VLZ4"/>
<evidence type="ECO:0000313" key="2">
    <source>
        <dbReference type="Proteomes" id="UP000641646"/>
    </source>
</evidence>
<keyword evidence="2" id="KW-1185">Reference proteome</keyword>
<reference evidence="1" key="1">
    <citation type="journal article" date="2015" name="ISME J.">
        <title>Draft Genome Sequence of Streptomyces incarnatus NRRL8089, which Produces the Nucleoside Antibiotic Sinefungin.</title>
        <authorList>
            <person name="Oshima K."/>
            <person name="Hattori M."/>
            <person name="Shimizu H."/>
            <person name="Fukuda K."/>
            <person name="Nemoto M."/>
            <person name="Inagaki K."/>
            <person name="Tamura T."/>
        </authorList>
    </citation>
    <scope>NUCLEOTIDE SEQUENCE</scope>
    <source>
        <strain evidence="1">FACHB-1375</strain>
    </source>
</reference>
<dbReference type="Proteomes" id="UP000641646">
    <property type="component" value="Unassembled WGS sequence"/>
</dbReference>
<dbReference type="Gene3D" id="2.60.120.380">
    <property type="match status" value="2"/>
</dbReference>
<accession>A0A926VLZ4</accession>
<dbReference type="SUPFAM" id="SSF89260">
    <property type="entry name" value="Collagen-binding domain"/>
    <property type="match status" value="2"/>
</dbReference>
<comment type="caution">
    <text evidence="1">The sequence shown here is derived from an EMBL/GenBank/DDBJ whole genome shotgun (WGS) entry which is preliminary data.</text>
</comment>
<sequence>MSVNLFDANFYRTLYPDLARAGITTDAQLRQHFLDRGITEGRQFSRFADINYYATSYPDLTNAGLTKNQLFGHMEQFGIGEKRRPGVVFNAAYYRAVNTDLAQANLTDEQLVQHYQNFGLKEGRVASEFFNPTVYLNSNPDLKAAFGNDFEKAEQHFLSNGIREGRTSSLPIAPATDPGNLPSVSYELGTLLTRPTFVDSVGTPDPEDYYRIILDKPSNLNLTLGGLSSNTTLKLFADVNNNAAIEPGEELNSVTGTPSSLAAITRNLAQGSYYIDVVTGSPTSSSSYSLSFAASAIPTTTASDPGSTPATALNVDTLAGTRTYQDFVGTTDRDDFYRFVLGDVRSFNLSLSGVSDGVTANLYGDSNSNGSIDPGEFLASAGASPSSIGSIARTLGAGTYFVDIVSNTPTVNTSYNLSLTA</sequence>
<evidence type="ECO:0008006" key="3">
    <source>
        <dbReference type="Google" id="ProtNLM"/>
    </source>
</evidence>
<name>A0A926VLZ4_9CYAN</name>
<dbReference type="PROSITE" id="PS00018">
    <property type="entry name" value="EF_HAND_1"/>
    <property type="match status" value="1"/>
</dbReference>
<gene>
    <name evidence="1" type="ORF">H6G03_34710</name>
</gene>
<evidence type="ECO:0000313" key="1">
    <source>
        <dbReference type="EMBL" id="MBD2186154.1"/>
    </source>
</evidence>